<dbReference type="Pfam" id="PF07495">
    <property type="entry name" value="Y_Y_Y"/>
    <property type="match status" value="1"/>
</dbReference>
<dbReference type="InterPro" id="IPR018062">
    <property type="entry name" value="HTH_AraC-typ_CS"/>
</dbReference>
<evidence type="ECO:0000313" key="14">
    <source>
        <dbReference type="EMBL" id="MBC5604865.1"/>
    </source>
</evidence>
<accession>A0ABR7CAN1</accession>
<gene>
    <name evidence="14" type="ORF">H8S67_09305</name>
</gene>
<dbReference type="SUPFAM" id="SSF63829">
    <property type="entry name" value="Calcium-dependent phosphotriesterase"/>
    <property type="match status" value="2"/>
</dbReference>
<feature type="modified residue" description="4-aspartylphosphate" evidence="7">
    <location>
        <position position="1135"/>
    </location>
</feature>
<dbReference type="SMART" id="SM00448">
    <property type="entry name" value="REC"/>
    <property type="match status" value="1"/>
</dbReference>
<dbReference type="PROSITE" id="PS01124">
    <property type="entry name" value="HTH_ARAC_FAMILY_2"/>
    <property type="match status" value="1"/>
</dbReference>
<dbReference type="SMART" id="SM00342">
    <property type="entry name" value="HTH_ARAC"/>
    <property type="match status" value="1"/>
</dbReference>
<dbReference type="RefSeq" id="WP_186967124.1">
    <property type="nucleotide sequence ID" value="NZ_JACOOE010000004.1"/>
</dbReference>
<dbReference type="PRINTS" id="PR00344">
    <property type="entry name" value="BCTRLSENSOR"/>
</dbReference>
<evidence type="ECO:0000259" key="11">
    <source>
        <dbReference type="PROSITE" id="PS01124"/>
    </source>
</evidence>
<dbReference type="CDD" id="cd17574">
    <property type="entry name" value="REC_OmpR"/>
    <property type="match status" value="1"/>
</dbReference>
<feature type="region of interest" description="Disordered" evidence="8">
    <location>
        <begin position="1057"/>
        <end position="1079"/>
    </location>
</feature>
<dbReference type="Gene3D" id="3.30.565.10">
    <property type="entry name" value="Histidine kinase-like ATPase, C-terminal domain"/>
    <property type="match status" value="1"/>
</dbReference>
<dbReference type="Pfam" id="PF07494">
    <property type="entry name" value="Reg_prop"/>
    <property type="match status" value="5"/>
</dbReference>
<feature type="signal peptide" evidence="10">
    <location>
        <begin position="1"/>
        <end position="21"/>
    </location>
</feature>
<evidence type="ECO:0000256" key="6">
    <source>
        <dbReference type="ARBA" id="ARBA00023163"/>
    </source>
</evidence>
<dbReference type="Pfam" id="PF02518">
    <property type="entry name" value="HATPase_c"/>
    <property type="match status" value="1"/>
</dbReference>
<dbReference type="InterPro" id="IPR013783">
    <property type="entry name" value="Ig-like_fold"/>
</dbReference>
<evidence type="ECO:0000256" key="3">
    <source>
        <dbReference type="ARBA" id="ARBA00022553"/>
    </source>
</evidence>
<keyword evidence="10" id="KW-0732">Signal</keyword>
<dbReference type="Proteomes" id="UP000600600">
    <property type="component" value="Unassembled WGS sequence"/>
</dbReference>
<dbReference type="InterPro" id="IPR009057">
    <property type="entry name" value="Homeodomain-like_sf"/>
</dbReference>
<evidence type="ECO:0000256" key="10">
    <source>
        <dbReference type="SAM" id="SignalP"/>
    </source>
</evidence>
<dbReference type="PANTHER" id="PTHR43547">
    <property type="entry name" value="TWO-COMPONENT HISTIDINE KINASE"/>
    <property type="match status" value="1"/>
</dbReference>
<dbReference type="SUPFAM" id="SSF46689">
    <property type="entry name" value="Homeodomain-like"/>
    <property type="match status" value="1"/>
</dbReference>
<dbReference type="SUPFAM" id="SSF47384">
    <property type="entry name" value="Homodimeric domain of signal transducing histidine kinase"/>
    <property type="match status" value="1"/>
</dbReference>
<evidence type="ECO:0000256" key="9">
    <source>
        <dbReference type="SAM" id="Phobius"/>
    </source>
</evidence>
<dbReference type="InterPro" id="IPR015943">
    <property type="entry name" value="WD40/YVTN_repeat-like_dom_sf"/>
</dbReference>
<evidence type="ECO:0000259" key="13">
    <source>
        <dbReference type="PROSITE" id="PS50110"/>
    </source>
</evidence>
<keyword evidence="4" id="KW-0805">Transcription regulation</keyword>
<dbReference type="InterPro" id="IPR011110">
    <property type="entry name" value="Reg_prop"/>
</dbReference>
<evidence type="ECO:0000313" key="15">
    <source>
        <dbReference type="Proteomes" id="UP000600600"/>
    </source>
</evidence>
<sequence length="1334" mass="153514">MKRYFLLPLLILLLGGQAIQANDRLTFRTFDVKSGISDNFVQSIIRDQYGFMWFATLNKLNRYDGYQFKQYTTTQLGSYNNDIEQIMEDASGTIWIKTPLCYYYYNREQDEIDNKIRPILNQWGINGEISNLFVDEDQNLWCVADDRLYYYNFSQKELFTFSLPDKGKVLQLACRKSVAYLLFSNGNVSTINWKSRTIRKETKINLLPGLMHRMYIDTFARLWFYAAHSSGIHCYDTHSRSRVSFAGQDELKNDFITAVMDDGSGNIWIGTDNKGIYIINNRNDHFTRLYKEADNLFSLPNNHINCFFKDKLNIMWVGTSKQGVTFTCLKNTSFETCRLPKQEDVSCMLEDSNSNLWIGFDGEGVTYFNSKSGRYTLYKTKGSDIPSDLIVCSYLDSKNRVWFGSYGKGAFYEQNGKFISLPYPATSGKEDPTRYIRRITEDGSGNIWLGTIMQGLYCYDKNGQFTSYTMGNSILLTNSITDLSCVDKRTLYIGTSSGLHRMDTETREIVQFKGNRSGTQRLDDEYINCLFQDSRGLLWIGGRSGICIYNPKNDMIEHLSTENGISHPYVRAIIEDKDKNLWVTTDHGITNIVVTNDPSTHTLQYRCYPYFEEDGIGNMTFNNHSIICNNRGEILMGGTGGYLKINPKSNDFYHYCHHQVIFTGLYLANQRMDVGTKTPDGRILLKKNIQLLDEITMDYSDSNFALEISAMDYGSQHKLRYAYRLDNKEEWVKLEGNRIYFNKLSPGTYQLQVKVNEPHNDGHNNISTLTIHVCPPFWLSIPAYICYTILLILGLFALSAQIRRKHQRILLQQKHEMEIAQQHEMDEAKMRFFTNISHDLRTPLSLIIIPLEKLLASPAVQAVKEDLEVMHRNATTLLNEVNQLLDFRRLDQHKVQLSVSYGNVTEFIREICSPFQSLASSKGIKLQLEINTPNIEMNFDRDKMQRIMLNLLSNAIKYNRENGSVTVKVDTVQTDDNEQICIRIVDTGIGVKNENKEKIFERFFQEQHCATTYVGSGIGLHIVKEYVTLHGGTIEVKDNVPQGSVFIVSLPVNRDKTETQTETEMHTKAESPIEELPTTDNGKEKNKILIVEDNDEFRRFLINCLKNHYQVFDAPNGQKALDMLSRQPVQIVISDVMMPVMDGMELCRNIKTDIRYSHIPIILLTARTAEEHILSGLKEGADDYITKPFNLEILLLRIQKLLKWTENNHEKFKTIDISPSEITVSTLDEQLIEKAIQAVEENMDNSEFSVEELGNYVGMSRGHLYKKLTLITGKSPIEFIRILRIKRGRQLLEQGQTSISQVAYQIGLSPKQFAKYFKEEFGCLPSEYEKHSTN</sequence>
<evidence type="ECO:0000256" key="5">
    <source>
        <dbReference type="ARBA" id="ARBA00023125"/>
    </source>
</evidence>
<dbReference type="PROSITE" id="PS00041">
    <property type="entry name" value="HTH_ARAC_FAMILY_1"/>
    <property type="match status" value="1"/>
</dbReference>
<dbReference type="Gene3D" id="2.60.40.10">
    <property type="entry name" value="Immunoglobulins"/>
    <property type="match status" value="1"/>
</dbReference>
<comment type="catalytic activity">
    <reaction evidence="1">
        <text>ATP + protein L-histidine = ADP + protein N-phospho-L-histidine.</text>
        <dbReference type="EC" id="2.7.13.3"/>
    </reaction>
</comment>
<proteinExistence type="predicted"/>
<dbReference type="Pfam" id="PF12833">
    <property type="entry name" value="HTH_18"/>
    <property type="match status" value="1"/>
</dbReference>
<keyword evidence="5" id="KW-0238">DNA-binding</keyword>
<keyword evidence="9" id="KW-0812">Transmembrane</keyword>
<reference evidence="14 15" key="1">
    <citation type="submission" date="2020-08" db="EMBL/GenBank/DDBJ databases">
        <title>Genome public.</title>
        <authorList>
            <person name="Liu C."/>
            <person name="Sun Q."/>
        </authorList>
    </citation>
    <scope>NUCLEOTIDE SEQUENCE [LARGE SCALE GENOMIC DNA]</scope>
    <source>
        <strain evidence="14 15">M27</strain>
    </source>
</reference>
<dbReference type="EC" id="2.7.13.3" evidence="2"/>
<feature type="chain" id="PRO_5046264629" description="histidine kinase" evidence="10">
    <location>
        <begin position="22"/>
        <end position="1334"/>
    </location>
</feature>
<dbReference type="Gene3D" id="3.40.50.2300">
    <property type="match status" value="1"/>
</dbReference>
<dbReference type="SUPFAM" id="SSF55874">
    <property type="entry name" value="ATPase domain of HSP90 chaperone/DNA topoisomerase II/histidine kinase"/>
    <property type="match status" value="1"/>
</dbReference>
<evidence type="ECO:0000256" key="2">
    <source>
        <dbReference type="ARBA" id="ARBA00012438"/>
    </source>
</evidence>
<dbReference type="SMART" id="SM00387">
    <property type="entry name" value="HATPase_c"/>
    <property type="match status" value="1"/>
</dbReference>
<evidence type="ECO:0000256" key="4">
    <source>
        <dbReference type="ARBA" id="ARBA00023015"/>
    </source>
</evidence>
<evidence type="ECO:0000256" key="8">
    <source>
        <dbReference type="SAM" id="MobiDB-lite"/>
    </source>
</evidence>
<dbReference type="PROSITE" id="PS50109">
    <property type="entry name" value="HIS_KIN"/>
    <property type="match status" value="1"/>
</dbReference>
<dbReference type="PANTHER" id="PTHR43547:SF2">
    <property type="entry name" value="HYBRID SIGNAL TRANSDUCTION HISTIDINE KINASE C"/>
    <property type="match status" value="1"/>
</dbReference>
<dbReference type="SMART" id="SM00388">
    <property type="entry name" value="HisKA"/>
    <property type="match status" value="1"/>
</dbReference>
<feature type="domain" description="Histidine kinase" evidence="12">
    <location>
        <begin position="835"/>
        <end position="1054"/>
    </location>
</feature>
<dbReference type="SUPFAM" id="SSF52172">
    <property type="entry name" value="CheY-like"/>
    <property type="match status" value="1"/>
</dbReference>
<feature type="transmembrane region" description="Helical" evidence="9">
    <location>
        <begin position="777"/>
        <end position="798"/>
    </location>
</feature>
<dbReference type="SUPFAM" id="SSF101898">
    <property type="entry name" value="NHL repeat"/>
    <property type="match status" value="1"/>
</dbReference>
<dbReference type="CDD" id="cd00082">
    <property type="entry name" value="HisKA"/>
    <property type="match status" value="1"/>
</dbReference>
<dbReference type="InterPro" id="IPR036890">
    <property type="entry name" value="HATPase_C_sf"/>
</dbReference>
<evidence type="ECO:0000259" key="12">
    <source>
        <dbReference type="PROSITE" id="PS50109"/>
    </source>
</evidence>
<keyword evidence="3 7" id="KW-0597">Phosphoprotein</keyword>
<dbReference type="InterPro" id="IPR018060">
    <property type="entry name" value="HTH_AraC"/>
</dbReference>
<keyword evidence="15" id="KW-1185">Reference proteome</keyword>
<dbReference type="Pfam" id="PF00072">
    <property type="entry name" value="Response_reg"/>
    <property type="match status" value="1"/>
</dbReference>
<feature type="compositionally biased region" description="Basic and acidic residues" evidence="8">
    <location>
        <begin position="1057"/>
        <end position="1071"/>
    </location>
</feature>
<organism evidence="14 15">
    <name type="scientific">Bacteroides difficilis</name>
    <dbReference type="NCBI Taxonomy" id="2763021"/>
    <lineage>
        <taxon>Bacteria</taxon>
        <taxon>Pseudomonadati</taxon>
        <taxon>Bacteroidota</taxon>
        <taxon>Bacteroidia</taxon>
        <taxon>Bacteroidales</taxon>
        <taxon>Bacteroidaceae</taxon>
        <taxon>Bacteroides</taxon>
    </lineage>
</organism>
<dbReference type="Gene3D" id="1.10.287.130">
    <property type="match status" value="1"/>
</dbReference>
<dbReference type="InterPro" id="IPR001789">
    <property type="entry name" value="Sig_transdc_resp-reg_receiver"/>
</dbReference>
<evidence type="ECO:0000256" key="7">
    <source>
        <dbReference type="PROSITE-ProRule" id="PRU00169"/>
    </source>
</evidence>
<dbReference type="InterPro" id="IPR003661">
    <property type="entry name" value="HisK_dim/P_dom"/>
</dbReference>
<comment type="caution">
    <text evidence="14">The sequence shown here is derived from an EMBL/GenBank/DDBJ whole genome shotgun (WGS) entry which is preliminary data.</text>
</comment>
<name>A0ABR7CAN1_9BACE</name>
<dbReference type="InterPro" id="IPR005467">
    <property type="entry name" value="His_kinase_dom"/>
</dbReference>
<protein>
    <recommendedName>
        <fullName evidence="2">histidine kinase</fullName>
        <ecNumber evidence="2">2.7.13.3</ecNumber>
    </recommendedName>
</protein>
<dbReference type="InterPro" id="IPR011006">
    <property type="entry name" value="CheY-like_superfamily"/>
</dbReference>
<keyword evidence="9" id="KW-1133">Transmembrane helix</keyword>
<feature type="domain" description="HTH araC/xylS-type" evidence="11">
    <location>
        <begin position="1233"/>
        <end position="1331"/>
    </location>
</feature>
<dbReference type="InterPro" id="IPR011123">
    <property type="entry name" value="Y_Y_Y"/>
</dbReference>
<dbReference type="PROSITE" id="PS50110">
    <property type="entry name" value="RESPONSE_REGULATORY"/>
    <property type="match status" value="1"/>
</dbReference>
<evidence type="ECO:0000256" key="1">
    <source>
        <dbReference type="ARBA" id="ARBA00000085"/>
    </source>
</evidence>
<keyword evidence="9" id="KW-0472">Membrane</keyword>
<dbReference type="Pfam" id="PF00512">
    <property type="entry name" value="HisKA"/>
    <property type="match status" value="1"/>
</dbReference>
<dbReference type="InterPro" id="IPR036097">
    <property type="entry name" value="HisK_dim/P_sf"/>
</dbReference>
<dbReference type="Gene3D" id="2.130.10.10">
    <property type="entry name" value="YVTN repeat-like/Quinoprotein amine dehydrogenase"/>
    <property type="match status" value="2"/>
</dbReference>
<feature type="domain" description="Response regulatory" evidence="13">
    <location>
        <begin position="1087"/>
        <end position="1202"/>
    </location>
</feature>
<dbReference type="EMBL" id="JACOOE010000004">
    <property type="protein sequence ID" value="MBC5604865.1"/>
    <property type="molecule type" value="Genomic_DNA"/>
</dbReference>
<dbReference type="Gene3D" id="1.10.10.60">
    <property type="entry name" value="Homeodomain-like"/>
    <property type="match status" value="1"/>
</dbReference>
<dbReference type="InterPro" id="IPR004358">
    <property type="entry name" value="Sig_transdc_His_kin-like_C"/>
</dbReference>
<dbReference type="InterPro" id="IPR003594">
    <property type="entry name" value="HATPase_dom"/>
</dbReference>
<keyword evidence="6" id="KW-0804">Transcription</keyword>